<dbReference type="EMBL" id="RJJD01000013">
    <property type="protein sequence ID" value="RNI24129.1"/>
    <property type="molecule type" value="Genomic_DNA"/>
</dbReference>
<dbReference type="AlphaFoldDB" id="A0A3M9MEZ2"/>
<keyword evidence="2" id="KW-1185">Reference proteome</keyword>
<organism evidence="1 2">
    <name type="scientific">Rufibacter latericius</name>
    <dbReference type="NCBI Taxonomy" id="2487040"/>
    <lineage>
        <taxon>Bacteria</taxon>
        <taxon>Pseudomonadati</taxon>
        <taxon>Bacteroidota</taxon>
        <taxon>Cytophagia</taxon>
        <taxon>Cytophagales</taxon>
        <taxon>Hymenobacteraceae</taxon>
        <taxon>Rufibacter</taxon>
    </lineage>
</organism>
<proteinExistence type="predicted"/>
<evidence type="ECO:0000313" key="1">
    <source>
        <dbReference type="EMBL" id="RNI24129.1"/>
    </source>
</evidence>
<comment type="caution">
    <text evidence="1">The sequence shown here is derived from an EMBL/GenBank/DDBJ whole genome shotgun (WGS) entry which is preliminary data.</text>
</comment>
<sequence length="63" mass="7148">MQHGFKEVFADCQMKGPPHDMLHTYLMPMLADVKVLRGNDLTAAAKSRNRLALPPGQYQRHSK</sequence>
<gene>
    <name evidence="1" type="ORF">EFB08_17295</name>
</gene>
<evidence type="ECO:0000313" key="2">
    <source>
        <dbReference type="Proteomes" id="UP000272117"/>
    </source>
</evidence>
<protein>
    <submittedName>
        <fullName evidence="1">Uncharacterized protein</fullName>
    </submittedName>
</protein>
<dbReference type="Proteomes" id="UP000272117">
    <property type="component" value="Unassembled WGS sequence"/>
</dbReference>
<name>A0A3M9MEZ2_9BACT</name>
<accession>A0A3M9MEZ2</accession>
<reference evidence="1 2" key="1">
    <citation type="submission" date="2018-11" db="EMBL/GenBank/DDBJ databases">
        <title>Rufibacter latericius sp. nov., isolated from water in Baiyang Lake.</title>
        <authorList>
            <person name="Yang Y."/>
        </authorList>
    </citation>
    <scope>NUCLEOTIDE SEQUENCE [LARGE SCALE GENOMIC DNA]</scope>
    <source>
        <strain evidence="1 2">R-22-1c-1</strain>
    </source>
</reference>